<evidence type="ECO:0000313" key="2">
    <source>
        <dbReference type="EMBL" id="SNS63937.1"/>
    </source>
</evidence>
<dbReference type="InterPro" id="IPR036291">
    <property type="entry name" value="NAD(P)-bd_dom_sf"/>
</dbReference>
<name>A0A239G429_9SPHN</name>
<dbReference type="Proteomes" id="UP000198281">
    <property type="component" value="Unassembled WGS sequence"/>
</dbReference>
<keyword evidence="1" id="KW-0520">NAD</keyword>
<dbReference type="AlphaFoldDB" id="A0A239G429"/>
<evidence type="ECO:0000313" key="3">
    <source>
        <dbReference type="Proteomes" id="UP000198281"/>
    </source>
</evidence>
<proteinExistence type="predicted"/>
<gene>
    <name evidence="2" type="ORF">SAMN06295912_11125</name>
</gene>
<organism evidence="2 3">
    <name type="scientific">Edaphosphingomonas laterariae</name>
    <dbReference type="NCBI Taxonomy" id="861865"/>
    <lineage>
        <taxon>Bacteria</taxon>
        <taxon>Pseudomonadati</taxon>
        <taxon>Pseudomonadota</taxon>
        <taxon>Alphaproteobacteria</taxon>
        <taxon>Sphingomonadales</taxon>
        <taxon>Rhizorhabdaceae</taxon>
        <taxon>Edaphosphingomonas</taxon>
    </lineage>
</organism>
<sequence length="292" mass="31058">MTLSRRSLAIYKHGMSRLLIFGPGYSARRIAAPLEQAGWQIISIGRDRIDSADVAAEIAAATHILSSVPPAEGVDPVLARHGAALASASARWIGYLSSTGVYGDTGGGWVDETAPTGLGRRSARALADRAWLALHPETRVFRLPGIYGPGRSALDRVAAGQAHRIALPGQIFSRVHVDDIAAAVLASMRHGPAGAYNIADDHPAAQNDVVEYACDLLGRDWPPLLPLDQAGLSPAARAFYGENRRVANNRAKRLLGWRPLYPDYRAGLRALSAITSPASVSNPPDAASTLQR</sequence>
<dbReference type="Gene3D" id="3.40.50.720">
    <property type="entry name" value="NAD(P)-binding Rossmann-like Domain"/>
    <property type="match status" value="1"/>
</dbReference>
<dbReference type="SUPFAM" id="SSF51735">
    <property type="entry name" value="NAD(P)-binding Rossmann-fold domains"/>
    <property type="match status" value="1"/>
</dbReference>
<keyword evidence="3" id="KW-1185">Reference proteome</keyword>
<evidence type="ECO:0000256" key="1">
    <source>
        <dbReference type="ARBA" id="ARBA00023027"/>
    </source>
</evidence>
<protein>
    <submittedName>
        <fullName evidence="2">Nucleoside-diphosphate-sugar epimerase</fullName>
    </submittedName>
</protein>
<accession>A0A239G429</accession>
<dbReference type="EMBL" id="FZOS01000011">
    <property type="protein sequence ID" value="SNS63937.1"/>
    <property type="molecule type" value="Genomic_DNA"/>
</dbReference>
<reference evidence="3" key="1">
    <citation type="submission" date="2017-06" db="EMBL/GenBank/DDBJ databases">
        <authorList>
            <person name="Varghese N."/>
            <person name="Submissions S."/>
        </authorList>
    </citation>
    <scope>NUCLEOTIDE SEQUENCE [LARGE SCALE GENOMIC DNA]</scope>
    <source>
        <strain evidence="3">LNB2</strain>
    </source>
</reference>
<dbReference type="PANTHER" id="PTHR43574">
    <property type="entry name" value="EPIMERASE-RELATED"/>
    <property type="match status" value="1"/>
</dbReference>